<dbReference type="GO" id="GO:0019301">
    <property type="term" value="P:rhamnose catabolic process"/>
    <property type="evidence" value="ECO:0007669"/>
    <property type="project" value="UniProtKB-UniRule"/>
</dbReference>
<dbReference type="Gene3D" id="3.30.70.100">
    <property type="match status" value="1"/>
</dbReference>
<dbReference type="AlphaFoldDB" id="A0A6N3D3L7"/>
<name>A0A6N3D3L7_ENTCA</name>
<dbReference type="PANTHER" id="PTHR34389:SF2">
    <property type="entry name" value="L-RHAMNOSE MUTAROTASE"/>
    <property type="match status" value="1"/>
</dbReference>
<dbReference type="SUPFAM" id="SSF54909">
    <property type="entry name" value="Dimeric alpha+beta barrel"/>
    <property type="match status" value="1"/>
</dbReference>
<evidence type="ECO:0000256" key="4">
    <source>
        <dbReference type="ARBA" id="ARBA00023308"/>
    </source>
</evidence>
<keyword evidence="1" id="KW-0963">Cytoplasm</keyword>
<keyword evidence="4" id="KW-0684">Rhamnose metabolism</keyword>
<dbReference type="PANTHER" id="PTHR34389">
    <property type="entry name" value="L-RHAMNOSE MUTAROTASE"/>
    <property type="match status" value="1"/>
</dbReference>
<dbReference type="RefSeq" id="WP_421758130.1">
    <property type="nucleotide sequence ID" value="NZ_CACRTX010000009.1"/>
</dbReference>
<dbReference type="GO" id="GO:0005737">
    <property type="term" value="C:cytoplasm"/>
    <property type="evidence" value="ECO:0007669"/>
    <property type="project" value="InterPro"/>
</dbReference>
<dbReference type="HAMAP" id="MF_01663">
    <property type="entry name" value="L_rham_rotase"/>
    <property type="match status" value="1"/>
</dbReference>
<dbReference type="EMBL" id="CACRTX010000009">
    <property type="protein sequence ID" value="VYU20337.1"/>
    <property type="molecule type" value="Genomic_DNA"/>
</dbReference>
<evidence type="ECO:0000256" key="2">
    <source>
        <dbReference type="ARBA" id="ARBA00023235"/>
    </source>
</evidence>
<sequence>MIKKAIRMKLHPGYEAEYEKRHRELWPELKEQLIAHGAKSYQIFLDPETLALFGYLEIEDETRWQQLAATEINQKWWHYMAKLMETNPDDSPVTQELKEVFTL</sequence>
<dbReference type="InterPro" id="IPR013448">
    <property type="entry name" value="L-rhamnose_mutarotase"/>
</dbReference>
<evidence type="ECO:0000256" key="1">
    <source>
        <dbReference type="ARBA" id="ARBA00022490"/>
    </source>
</evidence>
<accession>A0A6N3D3L7</accession>
<reference evidence="6" key="1">
    <citation type="submission" date="2019-11" db="EMBL/GenBank/DDBJ databases">
        <authorList>
            <person name="Feng L."/>
        </authorList>
    </citation>
    <scope>NUCLEOTIDE SEQUENCE</scope>
    <source>
        <strain evidence="6">ECasseliflavusLFYP2</strain>
    </source>
</reference>
<dbReference type="Pfam" id="PF05336">
    <property type="entry name" value="rhaM"/>
    <property type="match status" value="1"/>
</dbReference>
<keyword evidence="2 6" id="KW-0413">Isomerase</keyword>
<organism evidence="6">
    <name type="scientific">Enterococcus casseliflavus</name>
    <name type="common">Enterococcus flavescens</name>
    <dbReference type="NCBI Taxonomy" id="37734"/>
    <lineage>
        <taxon>Bacteria</taxon>
        <taxon>Bacillati</taxon>
        <taxon>Bacillota</taxon>
        <taxon>Bacilli</taxon>
        <taxon>Lactobacillales</taxon>
        <taxon>Enterococcaceae</taxon>
        <taxon>Enterococcus</taxon>
    </lineage>
</organism>
<gene>
    <name evidence="6" type="primary">rhaM</name>
    <name evidence="6" type="ORF">ECLFYP2_02711</name>
</gene>
<dbReference type="EC" id="5.1.3.32" evidence="5"/>
<keyword evidence="3" id="KW-0119">Carbohydrate metabolism</keyword>
<dbReference type="InterPro" id="IPR008000">
    <property type="entry name" value="Rham/fucose_mutarotase"/>
</dbReference>
<dbReference type="GO" id="GO:0062192">
    <property type="term" value="F:L-rhamnose mutarotase activity"/>
    <property type="evidence" value="ECO:0007669"/>
    <property type="project" value="UniProtKB-UniRule"/>
</dbReference>
<dbReference type="NCBIfam" id="TIGR02625">
    <property type="entry name" value="YiiL_rotase"/>
    <property type="match status" value="1"/>
</dbReference>
<dbReference type="InterPro" id="IPR011008">
    <property type="entry name" value="Dimeric_a/b-barrel"/>
</dbReference>
<protein>
    <recommendedName>
        <fullName evidence="5">L-rhamnose mutarotase</fullName>
        <ecNumber evidence="5">5.1.3.32</ecNumber>
    </recommendedName>
</protein>
<evidence type="ECO:0000313" key="6">
    <source>
        <dbReference type="EMBL" id="VYU20337.1"/>
    </source>
</evidence>
<proteinExistence type="inferred from homology"/>
<evidence type="ECO:0000256" key="5">
    <source>
        <dbReference type="NCBIfam" id="TIGR02625"/>
    </source>
</evidence>
<evidence type="ECO:0000256" key="3">
    <source>
        <dbReference type="ARBA" id="ARBA00023277"/>
    </source>
</evidence>